<evidence type="ECO:0000256" key="3">
    <source>
        <dbReference type="ARBA" id="ARBA00023163"/>
    </source>
</evidence>
<name>A0AAW8M1P8_AGRTU</name>
<keyword evidence="1" id="KW-0805">Transcription regulation</keyword>
<dbReference type="SMART" id="SM00342">
    <property type="entry name" value="HTH_ARAC"/>
    <property type="match status" value="1"/>
</dbReference>
<evidence type="ECO:0000313" key="6">
    <source>
        <dbReference type="Proteomes" id="UP001265315"/>
    </source>
</evidence>
<accession>A0AAW8M1P8</accession>
<dbReference type="InterPro" id="IPR018060">
    <property type="entry name" value="HTH_AraC"/>
</dbReference>
<proteinExistence type="predicted"/>
<evidence type="ECO:0000256" key="2">
    <source>
        <dbReference type="ARBA" id="ARBA00023125"/>
    </source>
</evidence>
<organism evidence="5 6">
    <name type="scientific">Agrobacterium tumefaciens</name>
    <dbReference type="NCBI Taxonomy" id="358"/>
    <lineage>
        <taxon>Bacteria</taxon>
        <taxon>Pseudomonadati</taxon>
        <taxon>Pseudomonadota</taxon>
        <taxon>Alphaproteobacteria</taxon>
        <taxon>Hyphomicrobiales</taxon>
        <taxon>Rhizobiaceae</taxon>
        <taxon>Rhizobium/Agrobacterium group</taxon>
        <taxon>Agrobacterium</taxon>
        <taxon>Agrobacterium tumefaciens complex</taxon>
    </lineage>
</organism>
<keyword evidence="3" id="KW-0804">Transcription</keyword>
<feature type="domain" description="HTH araC/xylS-type" evidence="4">
    <location>
        <begin position="59"/>
        <end position="157"/>
    </location>
</feature>
<dbReference type="GeneID" id="61458360"/>
<evidence type="ECO:0000259" key="4">
    <source>
        <dbReference type="PROSITE" id="PS01124"/>
    </source>
</evidence>
<dbReference type="InterPro" id="IPR009057">
    <property type="entry name" value="Homeodomain-like_sf"/>
</dbReference>
<reference evidence="5" key="1">
    <citation type="submission" date="2023-07" db="EMBL/GenBank/DDBJ databases">
        <title>Sorghum-associated microbial communities from plants grown in Nebraska, USA.</title>
        <authorList>
            <person name="Schachtman D."/>
        </authorList>
    </citation>
    <scope>NUCLEOTIDE SEQUENCE</scope>
    <source>
        <strain evidence="5">1457</strain>
    </source>
</reference>
<dbReference type="GO" id="GO:0003700">
    <property type="term" value="F:DNA-binding transcription factor activity"/>
    <property type="evidence" value="ECO:0007669"/>
    <property type="project" value="InterPro"/>
</dbReference>
<dbReference type="InterPro" id="IPR018062">
    <property type="entry name" value="HTH_AraC-typ_CS"/>
</dbReference>
<keyword evidence="2 5" id="KW-0238">DNA-binding</keyword>
<dbReference type="Proteomes" id="UP001265315">
    <property type="component" value="Unassembled WGS sequence"/>
</dbReference>
<dbReference type="PROSITE" id="PS01124">
    <property type="entry name" value="HTH_ARAC_FAMILY_2"/>
    <property type="match status" value="1"/>
</dbReference>
<dbReference type="PANTHER" id="PTHR46796:SF14">
    <property type="entry name" value="TRANSCRIPTIONAL REGULATORY PROTEIN"/>
    <property type="match status" value="1"/>
</dbReference>
<comment type="caution">
    <text evidence="5">The sequence shown here is derived from an EMBL/GenBank/DDBJ whole genome shotgun (WGS) entry which is preliminary data.</text>
</comment>
<sequence length="184" mass="20385">MPNQVSSAQLRPANNQVVVWSLNPHGLTAHFPTPALAPTRTPTFPRGRTVAGLAEWQKNKIMRYIDDNVESCIRVQELGAQVRLSASRFSKGFKVSFGKSPYDYVLARRIEAAKYLITSTDEPLSQIAQACGLSDQAHLSKVFKRLVGVTPLNWRRRHASGSAVPVASQPWSRLAQSSERVMAM</sequence>
<evidence type="ECO:0000256" key="1">
    <source>
        <dbReference type="ARBA" id="ARBA00023015"/>
    </source>
</evidence>
<dbReference type="Gene3D" id="1.10.10.60">
    <property type="entry name" value="Homeodomain-like"/>
    <property type="match status" value="1"/>
</dbReference>
<evidence type="ECO:0000313" key="5">
    <source>
        <dbReference type="EMBL" id="MDR6705242.1"/>
    </source>
</evidence>
<dbReference type="SUPFAM" id="SSF46689">
    <property type="entry name" value="Homeodomain-like"/>
    <property type="match status" value="2"/>
</dbReference>
<dbReference type="GO" id="GO:0043565">
    <property type="term" value="F:sequence-specific DNA binding"/>
    <property type="evidence" value="ECO:0007669"/>
    <property type="project" value="InterPro"/>
</dbReference>
<dbReference type="EMBL" id="JAVDSW010000008">
    <property type="protein sequence ID" value="MDR6705242.1"/>
    <property type="molecule type" value="Genomic_DNA"/>
</dbReference>
<dbReference type="InterPro" id="IPR050204">
    <property type="entry name" value="AraC_XylS_family_regulators"/>
</dbReference>
<dbReference type="PANTHER" id="PTHR46796">
    <property type="entry name" value="HTH-TYPE TRANSCRIPTIONAL ACTIVATOR RHAS-RELATED"/>
    <property type="match status" value="1"/>
</dbReference>
<dbReference type="PROSITE" id="PS00041">
    <property type="entry name" value="HTH_ARAC_FAMILY_1"/>
    <property type="match status" value="1"/>
</dbReference>
<dbReference type="RefSeq" id="WP_234904957.1">
    <property type="nucleotide sequence ID" value="NZ_JAGIPD010000006.1"/>
</dbReference>
<dbReference type="Pfam" id="PF12833">
    <property type="entry name" value="HTH_18"/>
    <property type="match status" value="1"/>
</dbReference>
<gene>
    <name evidence="5" type="ORF">J2W61_005117</name>
</gene>
<protein>
    <submittedName>
        <fullName evidence="5">AraC-like DNA-binding protein</fullName>
    </submittedName>
</protein>
<dbReference type="AlphaFoldDB" id="A0AAW8M1P8"/>